<dbReference type="SMART" id="SM00421">
    <property type="entry name" value="HTH_LUXR"/>
    <property type="match status" value="1"/>
</dbReference>
<dbReference type="InterPro" id="IPR000792">
    <property type="entry name" value="Tscrpt_reg_LuxR_C"/>
</dbReference>
<dbReference type="PROSITE" id="PS50043">
    <property type="entry name" value="HTH_LUXR_2"/>
    <property type="match status" value="1"/>
</dbReference>
<dbReference type="CDD" id="cd06170">
    <property type="entry name" value="LuxR_C_like"/>
    <property type="match status" value="1"/>
</dbReference>
<feature type="compositionally biased region" description="Polar residues" evidence="4">
    <location>
        <begin position="1"/>
        <end position="13"/>
    </location>
</feature>
<keyword evidence="2" id="KW-0238">DNA-binding</keyword>
<evidence type="ECO:0000313" key="6">
    <source>
        <dbReference type="EMBL" id="ACU62590.1"/>
    </source>
</evidence>
<keyword evidence="1" id="KW-0805">Transcription regulation</keyword>
<proteinExistence type="predicted"/>
<evidence type="ECO:0000313" key="7">
    <source>
        <dbReference type="Proteomes" id="UP000002215"/>
    </source>
</evidence>
<dbReference type="AlphaFoldDB" id="A0A979G890"/>
<dbReference type="Proteomes" id="UP000002215">
    <property type="component" value="Chromosome"/>
</dbReference>
<gene>
    <name evidence="6" type="ordered locus">Cpin_5158</name>
</gene>
<dbReference type="EMBL" id="CP001699">
    <property type="protein sequence ID" value="ACU62590.1"/>
    <property type="molecule type" value="Genomic_DNA"/>
</dbReference>
<dbReference type="KEGG" id="cpi:Cpin_5158"/>
<sequence>MLDMKNNSHSGLLTKNKLDESPESSQQGQHYIEVVKAFARLTYESVYVIDYTDMSFEYVSDNPLFLCGLSAEEVLGLGYEFYFRHVPENDLTLLTQINEAGFDFYANIPFAERKDYSITYDFHLVNKEGKHILVNHKLTPLFLSPEGKMWKAMCIVSLSHHQSAGNTRIYKQNSGETWELHPGAKTWRKSEKPVLTEREVEVLRLHAQGLNINQIAERIFVAPDTVKYYRRRIFERLEVSNIVEALAYAVNAKLI</sequence>
<keyword evidence="3" id="KW-0804">Transcription</keyword>
<dbReference type="GO" id="GO:0006355">
    <property type="term" value="P:regulation of DNA-templated transcription"/>
    <property type="evidence" value="ECO:0007669"/>
    <property type="project" value="InterPro"/>
</dbReference>
<evidence type="ECO:0000256" key="3">
    <source>
        <dbReference type="ARBA" id="ARBA00023163"/>
    </source>
</evidence>
<dbReference type="PRINTS" id="PR00038">
    <property type="entry name" value="HTHLUXR"/>
</dbReference>
<protein>
    <submittedName>
        <fullName evidence="6">Transcriptional regulator, LuxR family</fullName>
    </submittedName>
</protein>
<dbReference type="Gene3D" id="3.30.450.20">
    <property type="entry name" value="PAS domain"/>
    <property type="match status" value="1"/>
</dbReference>
<dbReference type="PANTHER" id="PTHR44688">
    <property type="entry name" value="DNA-BINDING TRANSCRIPTIONAL ACTIVATOR DEVR_DOSR"/>
    <property type="match status" value="1"/>
</dbReference>
<dbReference type="PANTHER" id="PTHR44688:SF16">
    <property type="entry name" value="DNA-BINDING TRANSCRIPTIONAL ACTIVATOR DEVR_DOSR"/>
    <property type="match status" value="1"/>
</dbReference>
<dbReference type="Pfam" id="PF00196">
    <property type="entry name" value="GerE"/>
    <property type="match status" value="1"/>
</dbReference>
<feature type="domain" description="HTH luxR-type" evidence="5">
    <location>
        <begin position="188"/>
        <end position="253"/>
    </location>
</feature>
<feature type="region of interest" description="Disordered" evidence="4">
    <location>
        <begin position="1"/>
        <end position="25"/>
    </location>
</feature>
<evidence type="ECO:0000259" key="5">
    <source>
        <dbReference type="PROSITE" id="PS50043"/>
    </source>
</evidence>
<dbReference type="InterPro" id="IPR016032">
    <property type="entry name" value="Sig_transdc_resp-reg_C-effctor"/>
</dbReference>
<dbReference type="GO" id="GO:0003677">
    <property type="term" value="F:DNA binding"/>
    <property type="evidence" value="ECO:0007669"/>
    <property type="project" value="UniProtKB-KW"/>
</dbReference>
<dbReference type="Gene3D" id="1.10.10.10">
    <property type="entry name" value="Winged helix-like DNA-binding domain superfamily/Winged helix DNA-binding domain"/>
    <property type="match status" value="1"/>
</dbReference>
<evidence type="ECO:0000256" key="2">
    <source>
        <dbReference type="ARBA" id="ARBA00023125"/>
    </source>
</evidence>
<accession>A0A979G890</accession>
<dbReference type="InterPro" id="IPR036388">
    <property type="entry name" value="WH-like_DNA-bd_sf"/>
</dbReference>
<organism evidence="6 7">
    <name type="scientific">Chitinophaga pinensis (strain ATCC 43595 / DSM 2588 / LMG 13176 / NBRC 15968 / NCIMB 11800 / UQM 2034)</name>
    <dbReference type="NCBI Taxonomy" id="485918"/>
    <lineage>
        <taxon>Bacteria</taxon>
        <taxon>Pseudomonadati</taxon>
        <taxon>Bacteroidota</taxon>
        <taxon>Chitinophagia</taxon>
        <taxon>Chitinophagales</taxon>
        <taxon>Chitinophagaceae</taxon>
        <taxon>Chitinophaga</taxon>
    </lineage>
</organism>
<evidence type="ECO:0000256" key="4">
    <source>
        <dbReference type="SAM" id="MobiDB-lite"/>
    </source>
</evidence>
<dbReference type="SUPFAM" id="SSF46894">
    <property type="entry name" value="C-terminal effector domain of the bipartite response regulators"/>
    <property type="match status" value="1"/>
</dbReference>
<evidence type="ECO:0000256" key="1">
    <source>
        <dbReference type="ARBA" id="ARBA00023015"/>
    </source>
</evidence>
<reference evidence="7" key="1">
    <citation type="submission" date="2009-08" db="EMBL/GenBank/DDBJ databases">
        <title>The complete genome of Chitinophaga pinensis DSM 2588.</title>
        <authorList>
            <consortium name="US DOE Joint Genome Institute (JGI-PGF)"/>
            <person name="Lucas S."/>
            <person name="Copeland A."/>
            <person name="Lapidus A."/>
            <person name="Glavina del Rio T."/>
            <person name="Dalin E."/>
            <person name="Tice H."/>
            <person name="Bruce D."/>
            <person name="Goodwin L."/>
            <person name="Pitluck S."/>
            <person name="Kyrpides N."/>
            <person name="Mavromatis K."/>
            <person name="Ivanova N."/>
            <person name="Mikhailova N."/>
            <person name="Sims D."/>
            <person name="Meinche L."/>
            <person name="Brettin T."/>
            <person name="Detter J.C."/>
            <person name="Han C."/>
            <person name="Larimer F."/>
            <person name="Land M."/>
            <person name="Hauser L."/>
            <person name="Markowitz V."/>
            <person name="Cheng J.-F."/>
            <person name="Hugenholtz P."/>
            <person name="Woyke T."/>
            <person name="Wu D."/>
            <person name="Spring S."/>
            <person name="Klenk H.-P."/>
            <person name="Eisen J.A."/>
        </authorList>
    </citation>
    <scope>NUCLEOTIDE SEQUENCE [LARGE SCALE GENOMIC DNA]</scope>
    <source>
        <strain evidence="7">ATCC 43595 / DSM 2588 / LMG 13176 / NBRC 15968 / NCIMB 11800 / UQM 2034</strain>
    </source>
</reference>
<name>A0A979G890_CHIPD</name>
<reference evidence="6 7" key="2">
    <citation type="journal article" date="2010" name="Stand. Genomic Sci.">
        <title>Complete genome sequence of Chitinophaga pinensis type strain (UQM 2034).</title>
        <authorList>
            <person name="Glavina Del Rio T."/>
            <person name="Abt B."/>
            <person name="Spring S."/>
            <person name="Lapidus A."/>
            <person name="Nolan M."/>
            <person name="Tice H."/>
            <person name="Copeland A."/>
            <person name="Cheng J.F."/>
            <person name="Chen F."/>
            <person name="Bruce D."/>
            <person name="Goodwin L."/>
            <person name="Pitluck S."/>
            <person name="Ivanova N."/>
            <person name="Mavromatis K."/>
            <person name="Mikhailova N."/>
            <person name="Pati A."/>
            <person name="Chen A."/>
            <person name="Palaniappan K."/>
            <person name="Land M."/>
            <person name="Hauser L."/>
            <person name="Chang Y.J."/>
            <person name="Jeffries C.D."/>
            <person name="Chain P."/>
            <person name="Saunders E."/>
            <person name="Detter J.C."/>
            <person name="Brettin T."/>
            <person name="Rohde M."/>
            <person name="Goker M."/>
            <person name="Bristow J."/>
            <person name="Eisen J.A."/>
            <person name="Markowitz V."/>
            <person name="Hugenholtz P."/>
            <person name="Kyrpides N.C."/>
            <person name="Klenk H.P."/>
            <person name="Lucas S."/>
        </authorList>
    </citation>
    <scope>NUCLEOTIDE SEQUENCE [LARGE SCALE GENOMIC DNA]</scope>
    <source>
        <strain evidence="7">ATCC 43595 / DSM 2588 / LMG 13176 / NBRC 15968 / NCIMB 11800 / UQM 2034</strain>
    </source>
</reference>